<dbReference type="InterPro" id="IPR009061">
    <property type="entry name" value="DNA-bd_dom_put_sf"/>
</dbReference>
<dbReference type="SUPFAM" id="SSF46955">
    <property type="entry name" value="Putative DNA-binding domain"/>
    <property type="match status" value="1"/>
</dbReference>
<name>A0A6G8I1M4_9STRE</name>
<dbReference type="PANTHER" id="PTHR30204">
    <property type="entry name" value="REDOX-CYCLING DRUG-SENSING TRANSCRIPTIONAL ACTIVATOR SOXR"/>
    <property type="match status" value="1"/>
</dbReference>
<sequence>MNIKKVSEQTGVSADTIRYYERIGLLPRVRRNKSGVRDFSEQDIAALEFIRCFRSAGMSVESLIEYMSLVEEGEGTEKARMKILEEQREKLISRIAELQAAKKRLDYKIENYKNIILKKEESLFEEGTAD</sequence>
<dbReference type="GO" id="GO:0003677">
    <property type="term" value="F:DNA binding"/>
    <property type="evidence" value="ECO:0007669"/>
    <property type="project" value="UniProtKB-KW"/>
</dbReference>
<protein>
    <submittedName>
        <fullName evidence="4">MerR family transcriptional regulator</fullName>
    </submittedName>
</protein>
<dbReference type="InterPro" id="IPR047057">
    <property type="entry name" value="MerR_fam"/>
</dbReference>
<feature type="coiled-coil region" evidence="2">
    <location>
        <begin position="81"/>
        <end position="115"/>
    </location>
</feature>
<proteinExistence type="predicted"/>
<evidence type="ECO:0000313" key="4">
    <source>
        <dbReference type="EMBL" id="QIM46976.1"/>
    </source>
</evidence>
<accession>A0A6G8I1M4</accession>
<dbReference type="PRINTS" id="PR00040">
    <property type="entry name" value="HTHMERR"/>
</dbReference>
<evidence type="ECO:0000259" key="3">
    <source>
        <dbReference type="PROSITE" id="PS50937"/>
    </source>
</evidence>
<feature type="domain" description="HTH merR-type" evidence="3">
    <location>
        <begin position="1"/>
        <end position="69"/>
    </location>
</feature>
<evidence type="ECO:0000256" key="1">
    <source>
        <dbReference type="ARBA" id="ARBA00023125"/>
    </source>
</evidence>
<gene>
    <name evidence="4" type="ORF">GPZ88_08000</name>
</gene>
<dbReference type="NCBIfam" id="NF041849">
    <property type="entry name" value="trans_regNmlR"/>
    <property type="match status" value="1"/>
</dbReference>
<dbReference type="PANTHER" id="PTHR30204:SF98">
    <property type="entry name" value="HTH-TYPE TRANSCRIPTIONAL REGULATOR ADHR"/>
    <property type="match status" value="1"/>
</dbReference>
<dbReference type="EMBL" id="CP046919">
    <property type="protein sequence ID" value="QIM46976.1"/>
    <property type="molecule type" value="Genomic_DNA"/>
</dbReference>
<dbReference type="Proteomes" id="UP000503166">
    <property type="component" value="Chromosome"/>
</dbReference>
<dbReference type="KEGG" id="srum:GPZ88_08000"/>
<organism evidence="4 5">
    <name type="scientific">Streptococcus ruminicola</name>
    <dbReference type="NCBI Taxonomy" id="2686210"/>
    <lineage>
        <taxon>Bacteria</taxon>
        <taxon>Bacillati</taxon>
        <taxon>Bacillota</taxon>
        <taxon>Bacilli</taxon>
        <taxon>Lactobacillales</taxon>
        <taxon>Streptococcaceae</taxon>
        <taxon>Streptococcus</taxon>
    </lineage>
</organism>
<keyword evidence="2" id="KW-0175">Coiled coil</keyword>
<dbReference type="GO" id="GO:0003700">
    <property type="term" value="F:DNA-binding transcription factor activity"/>
    <property type="evidence" value="ECO:0007669"/>
    <property type="project" value="InterPro"/>
</dbReference>
<reference evidence="4 5" key="1">
    <citation type="submission" date="2019-12" db="EMBL/GenBank/DDBJ databases">
        <title>Complete genome sequence of Streptococcus sp. CNU G2 isolated frome Bos taurus coreanae.</title>
        <authorList>
            <person name="Park S.Y."/>
            <person name="Kim J.H."/>
            <person name="Seo S.W."/>
        </authorList>
    </citation>
    <scope>NUCLEOTIDE SEQUENCE [LARGE SCALE GENOMIC DNA]</scope>
    <source>
        <strain evidence="4 5">CNU G2</strain>
    </source>
</reference>
<dbReference type="InterPro" id="IPR000551">
    <property type="entry name" value="MerR-type_HTH_dom"/>
</dbReference>
<dbReference type="Pfam" id="PF13411">
    <property type="entry name" value="MerR_1"/>
    <property type="match status" value="1"/>
</dbReference>
<evidence type="ECO:0000256" key="2">
    <source>
        <dbReference type="SAM" id="Coils"/>
    </source>
</evidence>
<dbReference type="RefSeq" id="WP_166043985.1">
    <property type="nucleotide sequence ID" value="NZ_CP046919.1"/>
</dbReference>
<keyword evidence="1" id="KW-0238">DNA-binding</keyword>
<evidence type="ECO:0000313" key="5">
    <source>
        <dbReference type="Proteomes" id="UP000503166"/>
    </source>
</evidence>
<dbReference type="PROSITE" id="PS50937">
    <property type="entry name" value="HTH_MERR_2"/>
    <property type="match status" value="1"/>
</dbReference>
<dbReference type="CDD" id="cd01109">
    <property type="entry name" value="HTH_YyaN"/>
    <property type="match status" value="1"/>
</dbReference>
<dbReference type="Gene3D" id="1.10.1660.10">
    <property type="match status" value="1"/>
</dbReference>
<dbReference type="AlphaFoldDB" id="A0A6G8I1M4"/>
<dbReference type="SMART" id="SM00422">
    <property type="entry name" value="HTH_MERR"/>
    <property type="match status" value="1"/>
</dbReference>